<dbReference type="Proteomes" id="UP000321379">
    <property type="component" value="Unassembled WGS sequence"/>
</dbReference>
<dbReference type="PANTHER" id="PTHR43179:SF7">
    <property type="entry name" value="RHAMNOSYLTRANSFERASE WBBL"/>
    <property type="match status" value="1"/>
</dbReference>
<comment type="caution">
    <text evidence="2">The sequence shown here is derived from an EMBL/GenBank/DDBJ whole genome shotgun (WGS) entry which is preliminary data.</text>
</comment>
<dbReference type="SUPFAM" id="SSF53448">
    <property type="entry name" value="Nucleotide-diphospho-sugar transferases"/>
    <property type="match status" value="1"/>
</dbReference>
<accession>A0A5C8UJK5</accession>
<organism evidence="2 3">
    <name type="scientific">Lacisediminihabitans profunda</name>
    <dbReference type="NCBI Taxonomy" id="2594790"/>
    <lineage>
        <taxon>Bacteria</taxon>
        <taxon>Bacillati</taxon>
        <taxon>Actinomycetota</taxon>
        <taxon>Actinomycetes</taxon>
        <taxon>Micrococcales</taxon>
        <taxon>Microbacteriaceae</taxon>
        <taxon>Lacisediminihabitans</taxon>
    </lineage>
</organism>
<dbReference type="CDD" id="cd04186">
    <property type="entry name" value="GT_2_like_c"/>
    <property type="match status" value="1"/>
</dbReference>
<evidence type="ECO:0000313" key="2">
    <source>
        <dbReference type="EMBL" id="TXN28246.1"/>
    </source>
</evidence>
<dbReference type="GO" id="GO:0016740">
    <property type="term" value="F:transferase activity"/>
    <property type="evidence" value="ECO:0007669"/>
    <property type="project" value="UniProtKB-KW"/>
</dbReference>
<proteinExistence type="predicted"/>
<protein>
    <submittedName>
        <fullName evidence="2">Glycosyltransferase family 2 protein</fullName>
    </submittedName>
</protein>
<dbReference type="InterPro" id="IPR029044">
    <property type="entry name" value="Nucleotide-diphossugar_trans"/>
</dbReference>
<evidence type="ECO:0000256" key="1">
    <source>
        <dbReference type="SAM" id="MobiDB-lite"/>
    </source>
</evidence>
<name>A0A5C8UJK5_9MICO</name>
<dbReference type="PANTHER" id="PTHR43179">
    <property type="entry name" value="RHAMNOSYLTRANSFERASE WBBL"/>
    <property type="match status" value="1"/>
</dbReference>
<gene>
    <name evidence="2" type="ORF">FVP33_17370</name>
</gene>
<evidence type="ECO:0000313" key="3">
    <source>
        <dbReference type="Proteomes" id="UP000321379"/>
    </source>
</evidence>
<dbReference type="Gene3D" id="3.90.550.10">
    <property type="entry name" value="Spore Coat Polysaccharide Biosynthesis Protein SpsA, Chain A"/>
    <property type="match status" value="1"/>
</dbReference>
<dbReference type="EMBL" id="VRMG01000015">
    <property type="protein sequence ID" value="TXN28246.1"/>
    <property type="molecule type" value="Genomic_DNA"/>
</dbReference>
<keyword evidence="2" id="KW-0808">Transferase</keyword>
<dbReference type="AlphaFoldDB" id="A0A5C8UJK5"/>
<dbReference type="Pfam" id="PF13641">
    <property type="entry name" value="Glyco_tranf_2_3"/>
    <property type="match status" value="1"/>
</dbReference>
<sequence length="316" mass="34098">MTRSGSPVSDRGIRSMIGEMPSNSVSSTAAVGVITVSFGSDAVLPGFLASISASSARQLRVIVADNKADDGSISTLVRRAGFDYLPMTGNLGYGAAINAAVATLPAEIEWLVIGNPDITIDTGAIDTLIARAESNPRIALVGPRIVDEAGVIYPSARSIPSLRTGVGHALFANIWPTNPWSSAYHNDRTEMLKARTSGWLSGAFFLARRSAFEQLGGFDEHFFMYFEDVDLGYRMGKAGWLCVYEPAATVVHSGAHSTATDSSAMVREHHLSARKFLMRKYSGWALWPVRVALRAGLWTRLAVVRLRRSRSGPSVH</sequence>
<feature type="region of interest" description="Disordered" evidence="1">
    <location>
        <begin position="1"/>
        <end position="20"/>
    </location>
</feature>
<reference evidence="2 3" key="1">
    <citation type="submission" date="2019-08" db="EMBL/GenBank/DDBJ databases">
        <title>Bacterial whole genome sequence for Glaciihabitans sp. CHu50b-6-2.</title>
        <authorList>
            <person name="Jin L."/>
        </authorList>
    </citation>
    <scope>NUCLEOTIDE SEQUENCE [LARGE SCALE GENOMIC DNA]</scope>
    <source>
        <strain evidence="2 3">CHu50b-6-2</strain>
    </source>
</reference>
<keyword evidence="3" id="KW-1185">Reference proteome</keyword>